<reference evidence="6 7" key="1">
    <citation type="submission" date="2024-06" db="EMBL/GenBank/DDBJ databases">
        <title>Complete genome of Phlyctema vagabunda strain 19-DSS-EL-015.</title>
        <authorList>
            <person name="Fiorenzani C."/>
        </authorList>
    </citation>
    <scope>NUCLEOTIDE SEQUENCE [LARGE SCALE GENOMIC DNA]</scope>
    <source>
        <strain evidence="6 7">19-DSS-EL-015</strain>
    </source>
</reference>
<accession>A0ABR4PDM3</accession>
<dbReference type="PANTHER" id="PTHR47429:SF7">
    <property type="entry name" value="GATA-FACTOR"/>
    <property type="match status" value="1"/>
</dbReference>
<gene>
    <name evidence="6" type="ORF">PVAG01_07866</name>
</gene>
<evidence type="ECO:0000313" key="7">
    <source>
        <dbReference type="Proteomes" id="UP001629113"/>
    </source>
</evidence>
<name>A0ABR4PDM3_9HELO</name>
<evidence type="ECO:0000259" key="5">
    <source>
        <dbReference type="PROSITE" id="PS50112"/>
    </source>
</evidence>
<keyword evidence="7" id="KW-1185">Reference proteome</keyword>
<dbReference type="Pfam" id="PF13426">
    <property type="entry name" value="PAS_9"/>
    <property type="match status" value="1"/>
</dbReference>
<keyword evidence="1" id="KW-0285">Flavoprotein</keyword>
<dbReference type="CDD" id="cd00130">
    <property type="entry name" value="PAS"/>
    <property type="match status" value="1"/>
</dbReference>
<dbReference type="Proteomes" id="UP001629113">
    <property type="component" value="Unassembled WGS sequence"/>
</dbReference>
<evidence type="ECO:0000256" key="3">
    <source>
        <dbReference type="ARBA" id="ARBA00022991"/>
    </source>
</evidence>
<keyword evidence="2" id="KW-0288">FMN</keyword>
<dbReference type="NCBIfam" id="TIGR00229">
    <property type="entry name" value="sensory_box"/>
    <property type="match status" value="1"/>
</dbReference>
<dbReference type="EMBL" id="JBFCZG010000006">
    <property type="protein sequence ID" value="KAL3421421.1"/>
    <property type="molecule type" value="Genomic_DNA"/>
</dbReference>
<comment type="caution">
    <text evidence="6">The sequence shown here is derived from an EMBL/GenBank/DDBJ whole genome shotgun (WGS) entry which is preliminary data.</text>
</comment>
<dbReference type="SUPFAM" id="SSF55785">
    <property type="entry name" value="PYP-like sensor domain (PAS domain)"/>
    <property type="match status" value="1"/>
</dbReference>
<dbReference type="InterPro" id="IPR000014">
    <property type="entry name" value="PAS"/>
</dbReference>
<organism evidence="6 7">
    <name type="scientific">Phlyctema vagabunda</name>
    <dbReference type="NCBI Taxonomy" id="108571"/>
    <lineage>
        <taxon>Eukaryota</taxon>
        <taxon>Fungi</taxon>
        <taxon>Dikarya</taxon>
        <taxon>Ascomycota</taxon>
        <taxon>Pezizomycotina</taxon>
        <taxon>Leotiomycetes</taxon>
        <taxon>Helotiales</taxon>
        <taxon>Dermateaceae</taxon>
        <taxon>Phlyctema</taxon>
    </lineage>
</organism>
<protein>
    <submittedName>
        <fullName evidence="6">Vivid PAS protein WD</fullName>
    </submittedName>
</protein>
<evidence type="ECO:0000313" key="6">
    <source>
        <dbReference type="EMBL" id="KAL3421421.1"/>
    </source>
</evidence>
<dbReference type="PROSITE" id="PS50112">
    <property type="entry name" value="PAS"/>
    <property type="match status" value="1"/>
</dbReference>
<dbReference type="InterPro" id="IPR035965">
    <property type="entry name" value="PAS-like_dom_sf"/>
</dbReference>
<evidence type="ECO:0000256" key="2">
    <source>
        <dbReference type="ARBA" id="ARBA00022643"/>
    </source>
</evidence>
<dbReference type="PANTHER" id="PTHR47429">
    <property type="entry name" value="PROTEIN TWIN LOV 1"/>
    <property type="match status" value="1"/>
</dbReference>
<evidence type="ECO:0000256" key="4">
    <source>
        <dbReference type="SAM" id="MobiDB-lite"/>
    </source>
</evidence>
<keyword evidence="3" id="KW-0157">Chromophore</keyword>
<feature type="domain" description="PAS" evidence="5">
    <location>
        <begin position="167"/>
        <end position="189"/>
    </location>
</feature>
<proteinExistence type="predicted"/>
<evidence type="ECO:0000256" key="1">
    <source>
        <dbReference type="ARBA" id="ARBA00022630"/>
    </source>
</evidence>
<sequence>MSVGVRQTRTTVTLPRSRDVHIPMMDQELTRLQAESLSRLRTAAMLVDFTNRKRARDQQVTQPPPQEGNEDDEERQDKKTATRDDEATGHERGKTRKLSEGLVVRRPTERRTQDPLIYPGLYAPSGFDMMSILVSVAMRPNAQLEIGCVDSSTALVLCDASLSDLPIVYCSEPFLSLTGYNESEVLGRNCRFLQTHDGAKTADHQNDRGLVQLKRDVASKECRVEVLNYRKTGESFVNLLTTVPIVLKGKKYVVGFQAAGR</sequence>
<feature type="region of interest" description="Disordered" evidence="4">
    <location>
        <begin position="51"/>
        <end position="110"/>
    </location>
</feature>
<feature type="compositionally biased region" description="Basic and acidic residues" evidence="4">
    <location>
        <begin position="75"/>
        <end position="92"/>
    </location>
</feature>
<dbReference type="Gene3D" id="3.30.450.20">
    <property type="entry name" value="PAS domain"/>
    <property type="match status" value="1"/>
</dbReference>